<protein>
    <submittedName>
        <fullName evidence="1">Uncharacterized protein</fullName>
    </submittedName>
</protein>
<sequence>MINNSSQPTELRKSLFQLEESILAFAGICGTDCESRLRDRRFGTLFSKYPRRPGERKSLPLLECVTLESGVQIQMSSSDQGQKLQFVARNSYVTSKRGIYPPKTKFSLIARTCCHLL</sequence>
<reference evidence="1 2" key="1">
    <citation type="journal article" date="2019" name="Sci. Rep.">
        <title>Orb-weaving spider Araneus ventricosus genome elucidates the spidroin gene catalogue.</title>
        <authorList>
            <person name="Kono N."/>
            <person name="Nakamura H."/>
            <person name="Ohtoshi R."/>
            <person name="Moran D.A.P."/>
            <person name="Shinohara A."/>
            <person name="Yoshida Y."/>
            <person name="Fujiwara M."/>
            <person name="Mori M."/>
            <person name="Tomita M."/>
            <person name="Arakawa K."/>
        </authorList>
    </citation>
    <scope>NUCLEOTIDE SEQUENCE [LARGE SCALE GENOMIC DNA]</scope>
</reference>
<organism evidence="1 2">
    <name type="scientific">Araneus ventricosus</name>
    <name type="common">Orbweaver spider</name>
    <name type="synonym">Epeira ventricosa</name>
    <dbReference type="NCBI Taxonomy" id="182803"/>
    <lineage>
        <taxon>Eukaryota</taxon>
        <taxon>Metazoa</taxon>
        <taxon>Ecdysozoa</taxon>
        <taxon>Arthropoda</taxon>
        <taxon>Chelicerata</taxon>
        <taxon>Arachnida</taxon>
        <taxon>Araneae</taxon>
        <taxon>Araneomorphae</taxon>
        <taxon>Entelegynae</taxon>
        <taxon>Araneoidea</taxon>
        <taxon>Araneidae</taxon>
        <taxon>Araneus</taxon>
    </lineage>
</organism>
<evidence type="ECO:0000313" key="1">
    <source>
        <dbReference type="EMBL" id="GBL93702.1"/>
    </source>
</evidence>
<dbReference type="AlphaFoldDB" id="A0A4Y2BN83"/>
<comment type="caution">
    <text evidence="1">The sequence shown here is derived from an EMBL/GenBank/DDBJ whole genome shotgun (WGS) entry which is preliminary data.</text>
</comment>
<dbReference type="EMBL" id="BGPR01000096">
    <property type="protein sequence ID" value="GBL93702.1"/>
    <property type="molecule type" value="Genomic_DNA"/>
</dbReference>
<gene>
    <name evidence="1" type="ORF">AVEN_166748_1</name>
</gene>
<proteinExistence type="predicted"/>
<dbReference type="Proteomes" id="UP000499080">
    <property type="component" value="Unassembled WGS sequence"/>
</dbReference>
<keyword evidence="2" id="KW-1185">Reference proteome</keyword>
<accession>A0A4Y2BN83</accession>
<evidence type="ECO:0000313" key="2">
    <source>
        <dbReference type="Proteomes" id="UP000499080"/>
    </source>
</evidence>
<name>A0A4Y2BN83_ARAVE</name>